<sequence>MTRCVAAQHPWKLMVIVLPIRTRGMPRDNRWQSQCTQPVQNTTLGIDTTSKKASTAESRQDVVDDFAMDMEVELEVPQHISHGPYSAAEPGTPQSSPPHTPQAPLSAHPTDENSMLRTASAKGRVRSASPTPVTSIPLHGRPEMLKRAGSDQTMYSGVEEAQAEHLAWSSTAQDAELLRDQDKDKSEPLSWNKRCMLVNAIKTKDVLDLDLGTAMGQFKKPDLGGEVSLRNLRIQEVKYGTISDLLLYSEEGLSDENVHDLRDPLIRSGLSIARAQAKLYQERMVSFYSQKDCTPISPFTQPSDDFEETDNTFNSNSELHCTDGSQGPMIQDLPDELEGRSCSREDVLLQLRDRVQWQNDHMKQRPVMYNVVIIRESFAEIQRLYPELIAVDAKGVVQPSRDLWLKEAEESIKLAGASRLGENVWLGNGWDDPFRYPGKLRNPLGANLVIEAHDLADIPTEVTSTTLKQVLSKRLKPKRTSRNPLASPRLHNLPPDEEPIYLEIASSCRARQCMQNSQEVLANRLIALADVVSSLANPATTKEKSARILVFCDDGYTETSVFALTYLMVSRRISLRDAYLHLQLTCKRSFFVYQFDVPFLSLVERRLAVRNAAIKQESSIRPSSPLTKWKSFGLHSKGSNTEKSTDQQPSENAIGPARKTWIEHERFDGSLPSRILPHVYLGNMWVALGWQSEMLRDLGITHVVSVGETLSAEGTIIHGHYVNVSGLTANIADVSDGLSQTAIEVLEIQDVKDDGNDPLRHKIAHACDFIAQVGRQGGKTLIHCRVGVSRSASIVVAYLMKYENKTLLDAYLMTRCRRLNVLIQPNLKFLHELLGWEVETKASETSEPSARKAEILQRYSWPSLCRDLWLMNKKYLVLGDA</sequence>
<dbReference type="EMBL" id="JASBWS010000005">
    <property type="protein sequence ID" value="KAJ9115589.1"/>
    <property type="molecule type" value="Genomic_DNA"/>
</dbReference>
<evidence type="ECO:0000313" key="1">
    <source>
        <dbReference type="EMBL" id="KAJ9115589.1"/>
    </source>
</evidence>
<protein>
    <submittedName>
        <fullName evidence="1">Uncharacterized protein</fullName>
    </submittedName>
</protein>
<keyword evidence="2" id="KW-1185">Reference proteome</keyword>
<proteinExistence type="predicted"/>
<dbReference type="Proteomes" id="UP001230649">
    <property type="component" value="Unassembled WGS sequence"/>
</dbReference>
<comment type="caution">
    <text evidence="1">The sequence shown here is derived from an EMBL/GenBank/DDBJ whole genome shotgun (WGS) entry which is preliminary data.</text>
</comment>
<organism evidence="1 2">
    <name type="scientific">Naganishia adeliensis</name>
    <dbReference type="NCBI Taxonomy" id="92952"/>
    <lineage>
        <taxon>Eukaryota</taxon>
        <taxon>Fungi</taxon>
        <taxon>Dikarya</taxon>
        <taxon>Basidiomycota</taxon>
        <taxon>Agaricomycotina</taxon>
        <taxon>Tremellomycetes</taxon>
        <taxon>Filobasidiales</taxon>
        <taxon>Filobasidiaceae</taxon>
        <taxon>Naganishia</taxon>
    </lineage>
</organism>
<accession>A0ACC2WWT4</accession>
<gene>
    <name evidence="1" type="ORF">QFC20_000914</name>
</gene>
<evidence type="ECO:0000313" key="2">
    <source>
        <dbReference type="Proteomes" id="UP001230649"/>
    </source>
</evidence>
<reference evidence="1" key="1">
    <citation type="submission" date="2023-04" db="EMBL/GenBank/DDBJ databases">
        <title>Draft Genome sequencing of Naganishia species isolated from polar environments using Oxford Nanopore Technology.</title>
        <authorList>
            <person name="Leo P."/>
            <person name="Venkateswaran K."/>
        </authorList>
    </citation>
    <scope>NUCLEOTIDE SEQUENCE</scope>
    <source>
        <strain evidence="1">MNA-CCFEE 5262</strain>
    </source>
</reference>
<name>A0ACC2WWT4_9TREE</name>